<sequence>MLNAYKHNANHELVPVDIDSAEKGSWINCSAPTEEELIHIHKLTGIPVNSLQTVLDREERSHVELEDEYIFVVVNTPVLLCEDSYDALPLGIFITRMYFVTVCLEENAVVSSFLANKRYSFQTYKKTRFLFQILSSASSSFLHYLQEIYRQTDVIGIRVRKSLQNKEIFRMLELQKSLTYFNFALHANESVMERLMRLRNNSLSSPSLLKMYEEDEDLLEDVIIENKQALEMCGVYSNILISMMDSYSSIISNSLSQIMKFLTSVTIILAVPTVLYSLWGANVPMPMENTPYGFWALLLGGLALTGLVTFYLWKKDML</sequence>
<organism evidence="7 8">
    <name type="scientific">Allisonella histaminiformans</name>
    <dbReference type="NCBI Taxonomy" id="209880"/>
    <lineage>
        <taxon>Bacteria</taxon>
        <taxon>Bacillati</taxon>
        <taxon>Bacillota</taxon>
        <taxon>Negativicutes</taxon>
        <taxon>Veillonellales</taxon>
        <taxon>Veillonellaceae</taxon>
        <taxon>Allisonella</taxon>
    </lineage>
</organism>
<evidence type="ECO:0000256" key="5">
    <source>
        <dbReference type="ARBA" id="ARBA00023136"/>
    </source>
</evidence>
<dbReference type="EMBL" id="FMXA01000024">
    <property type="protein sequence ID" value="SDA58950.1"/>
    <property type="molecule type" value="Genomic_DNA"/>
</dbReference>
<dbReference type="InterPro" id="IPR047199">
    <property type="entry name" value="CorA-like"/>
</dbReference>
<gene>
    <name evidence="7" type="ORF">SAMN02910343_01453</name>
</gene>
<dbReference type="Pfam" id="PF01544">
    <property type="entry name" value="CorA"/>
    <property type="match status" value="1"/>
</dbReference>
<dbReference type="InterPro" id="IPR002523">
    <property type="entry name" value="MgTranspt_CorA/ZnTranspt_ZntB"/>
</dbReference>
<dbReference type="STRING" id="209880.SAMN02910343_01453"/>
<dbReference type="InterPro" id="IPR045861">
    <property type="entry name" value="CorA_cytoplasmic_dom"/>
</dbReference>
<evidence type="ECO:0000313" key="7">
    <source>
        <dbReference type="EMBL" id="SDA58950.1"/>
    </source>
</evidence>
<name>A0A1G5WLX1_9FIRM</name>
<evidence type="ECO:0000256" key="6">
    <source>
        <dbReference type="SAM" id="Phobius"/>
    </source>
</evidence>
<dbReference type="CDD" id="cd12827">
    <property type="entry name" value="EcCorA_ZntB-like_u2"/>
    <property type="match status" value="1"/>
</dbReference>
<evidence type="ECO:0000256" key="3">
    <source>
        <dbReference type="ARBA" id="ARBA00022692"/>
    </source>
</evidence>
<dbReference type="Proteomes" id="UP000199689">
    <property type="component" value="Unassembled WGS sequence"/>
</dbReference>
<dbReference type="AlphaFoldDB" id="A0A1G5WLX1"/>
<keyword evidence="4 6" id="KW-1133">Transmembrane helix</keyword>
<dbReference type="OrthoDB" id="9803416at2"/>
<feature type="transmembrane region" description="Helical" evidence="6">
    <location>
        <begin position="261"/>
        <end position="280"/>
    </location>
</feature>
<feature type="transmembrane region" description="Helical" evidence="6">
    <location>
        <begin position="292"/>
        <end position="313"/>
    </location>
</feature>
<protein>
    <submittedName>
        <fullName evidence="7">Magnesium transporter</fullName>
    </submittedName>
</protein>
<accession>A0A1G5WLX1</accession>
<dbReference type="GO" id="GO:0016020">
    <property type="term" value="C:membrane"/>
    <property type="evidence" value="ECO:0007669"/>
    <property type="project" value="UniProtKB-SubCell"/>
</dbReference>
<dbReference type="InterPro" id="IPR045863">
    <property type="entry name" value="CorA_TM1_TM2"/>
</dbReference>
<dbReference type="PANTHER" id="PTHR47891:SF2">
    <property type="entry name" value="MAGNESIUM AND COBALT TRANSPORTER"/>
    <property type="match status" value="1"/>
</dbReference>
<comment type="subcellular location">
    <subcellularLocation>
        <location evidence="1">Membrane</location>
        <topology evidence="1">Multi-pass membrane protein</topology>
    </subcellularLocation>
</comment>
<dbReference type="SUPFAM" id="SSF143865">
    <property type="entry name" value="CorA soluble domain-like"/>
    <property type="match status" value="1"/>
</dbReference>
<proteinExistence type="inferred from homology"/>
<evidence type="ECO:0000256" key="1">
    <source>
        <dbReference type="ARBA" id="ARBA00004141"/>
    </source>
</evidence>
<dbReference type="SUPFAM" id="SSF144083">
    <property type="entry name" value="Magnesium transport protein CorA, transmembrane region"/>
    <property type="match status" value="1"/>
</dbReference>
<keyword evidence="3 6" id="KW-0812">Transmembrane</keyword>
<reference evidence="7 8" key="1">
    <citation type="submission" date="2016-10" db="EMBL/GenBank/DDBJ databases">
        <authorList>
            <person name="de Groot N.N."/>
        </authorList>
    </citation>
    <scope>NUCLEOTIDE SEQUENCE [LARGE SCALE GENOMIC DNA]</scope>
    <source>
        <strain evidence="7 8">DSM 15230</strain>
    </source>
</reference>
<dbReference type="RefSeq" id="WP_091365346.1">
    <property type="nucleotide sequence ID" value="NZ_FMXA01000024.1"/>
</dbReference>
<dbReference type="Gene3D" id="1.20.58.340">
    <property type="entry name" value="Magnesium transport protein CorA, transmembrane region"/>
    <property type="match status" value="2"/>
</dbReference>
<keyword evidence="5 6" id="KW-0472">Membrane</keyword>
<evidence type="ECO:0000256" key="4">
    <source>
        <dbReference type="ARBA" id="ARBA00022989"/>
    </source>
</evidence>
<dbReference type="GO" id="GO:0046873">
    <property type="term" value="F:metal ion transmembrane transporter activity"/>
    <property type="evidence" value="ECO:0007669"/>
    <property type="project" value="InterPro"/>
</dbReference>
<dbReference type="GeneID" id="87756446"/>
<evidence type="ECO:0000256" key="2">
    <source>
        <dbReference type="ARBA" id="ARBA00009765"/>
    </source>
</evidence>
<evidence type="ECO:0000313" key="8">
    <source>
        <dbReference type="Proteomes" id="UP000199689"/>
    </source>
</evidence>
<keyword evidence="8" id="KW-1185">Reference proteome</keyword>
<dbReference type="Gene3D" id="3.30.460.20">
    <property type="entry name" value="CorA soluble domain-like"/>
    <property type="match status" value="1"/>
</dbReference>
<dbReference type="PANTHER" id="PTHR47891">
    <property type="entry name" value="TRANSPORTER-RELATED"/>
    <property type="match status" value="1"/>
</dbReference>
<comment type="similarity">
    <text evidence="2">Belongs to the CorA metal ion transporter (MIT) (TC 1.A.35) family.</text>
</comment>